<dbReference type="RefSeq" id="XP_043147494.1">
    <property type="nucleotide sequence ID" value="XM_043291559.1"/>
</dbReference>
<dbReference type="Gene3D" id="3.40.50.720">
    <property type="entry name" value="NAD(P)-binding Rossmann-like Domain"/>
    <property type="match status" value="1"/>
</dbReference>
<dbReference type="Proteomes" id="UP000036893">
    <property type="component" value="Unassembled WGS sequence"/>
</dbReference>
<evidence type="ECO:0000256" key="2">
    <source>
        <dbReference type="ARBA" id="ARBA00023002"/>
    </source>
</evidence>
<dbReference type="InterPro" id="IPR002347">
    <property type="entry name" value="SDR_fam"/>
</dbReference>
<sequence>MAPKIVLITGANTGIGFQVVRALYDSTQTYSIIVGGRSPAKVHSAIRTIQNEFPKSQSQLSPLQIDLESDDSIKHAYEDISAKFGRLDALVNNAGAWFDAQANTTMTERQMWNKTWDVNITGTHLLTSSLMPLLLKSSDPRLLFVTSGAARLAGTDDLRLAINRSVLEGDRDADVGRVIRREGVQEW</sequence>
<evidence type="ECO:0000256" key="1">
    <source>
        <dbReference type="ARBA" id="ARBA00006484"/>
    </source>
</evidence>
<dbReference type="GO" id="GO:0016616">
    <property type="term" value="F:oxidoreductase activity, acting on the CH-OH group of donors, NAD or NADP as acceptor"/>
    <property type="evidence" value="ECO:0007669"/>
    <property type="project" value="UniProtKB-ARBA"/>
</dbReference>
<comment type="caution">
    <text evidence="3">The sequence shown here is derived from an EMBL/GenBank/DDBJ whole genome shotgun (WGS) entry which is preliminary data.</text>
</comment>
<dbReference type="PANTHER" id="PTHR43008:SF8">
    <property type="entry name" value="BENZIL REDUCTASE ((S)-BENZOIN FORMING) IRC24"/>
    <property type="match status" value="1"/>
</dbReference>
<dbReference type="EMBL" id="BBXM02000004">
    <property type="protein sequence ID" value="GIC90228.1"/>
    <property type="molecule type" value="Genomic_DNA"/>
</dbReference>
<comment type="similarity">
    <text evidence="1">Belongs to the short-chain dehydrogenases/reductases (SDR) family.</text>
</comment>
<dbReference type="InterPro" id="IPR036291">
    <property type="entry name" value="NAD(P)-bd_dom_sf"/>
</dbReference>
<dbReference type="PRINTS" id="PR00081">
    <property type="entry name" value="GDHRDH"/>
</dbReference>
<reference evidence="3" key="2">
    <citation type="submission" date="2021-01" db="EMBL/GenBank/DDBJ databases">
        <title>Pan-genome distribution and transcriptional activeness of fungal secondary metabolism genes in Aspergillus section Fumigati.</title>
        <authorList>
            <person name="Takahashi H."/>
            <person name="Umemura M."/>
            <person name="Ninomiya A."/>
            <person name="Kusuya Y."/>
            <person name="Urayama S."/>
            <person name="Shimizu M."/>
            <person name="Watanabe A."/>
            <person name="Kamei K."/>
            <person name="Yaguchi T."/>
            <person name="Hagiwara D."/>
        </authorList>
    </citation>
    <scope>NUCLEOTIDE SEQUENCE</scope>
    <source>
        <strain evidence="3">IFM 46973</strain>
    </source>
</reference>
<dbReference type="GeneID" id="66994137"/>
<dbReference type="Pfam" id="PF00106">
    <property type="entry name" value="adh_short"/>
    <property type="match status" value="1"/>
</dbReference>
<proteinExistence type="inferred from homology"/>
<protein>
    <submittedName>
        <fullName evidence="3">Uncharacterized protein</fullName>
    </submittedName>
</protein>
<organism evidence="3 4">
    <name type="scientific">Aspergillus udagawae</name>
    <dbReference type="NCBI Taxonomy" id="91492"/>
    <lineage>
        <taxon>Eukaryota</taxon>
        <taxon>Fungi</taxon>
        <taxon>Dikarya</taxon>
        <taxon>Ascomycota</taxon>
        <taxon>Pezizomycotina</taxon>
        <taxon>Eurotiomycetes</taxon>
        <taxon>Eurotiomycetidae</taxon>
        <taxon>Eurotiales</taxon>
        <taxon>Aspergillaceae</taxon>
        <taxon>Aspergillus</taxon>
        <taxon>Aspergillus subgen. Fumigati</taxon>
    </lineage>
</organism>
<name>A0A8E0QSX2_9EURO</name>
<dbReference type="PANTHER" id="PTHR43008">
    <property type="entry name" value="BENZIL REDUCTASE"/>
    <property type="match status" value="1"/>
</dbReference>
<evidence type="ECO:0000313" key="3">
    <source>
        <dbReference type="EMBL" id="GIC90228.1"/>
    </source>
</evidence>
<gene>
    <name evidence="3" type="ORF">Aud_006660</name>
</gene>
<dbReference type="GO" id="GO:0050664">
    <property type="term" value="F:oxidoreductase activity, acting on NAD(P)H, oxygen as acceptor"/>
    <property type="evidence" value="ECO:0007669"/>
    <property type="project" value="TreeGrafter"/>
</dbReference>
<dbReference type="AlphaFoldDB" id="A0A8E0QSX2"/>
<accession>A0A8E0QSX2</accession>
<evidence type="ECO:0000313" key="4">
    <source>
        <dbReference type="Proteomes" id="UP000036893"/>
    </source>
</evidence>
<keyword evidence="2" id="KW-0560">Oxidoreductase</keyword>
<dbReference type="SUPFAM" id="SSF51735">
    <property type="entry name" value="NAD(P)-binding Rossmann-fold domains"/>
    <property type="match status" value="1"/>
</dbReference>
<reference evidence="3" key="1">
    <citation type="journal article" date="2015" name="Genome Announc.">
        <title>Draft Genome Sequence of the Pathogenic Filamentous Fungus Aspergillus udagawae Strain IFM 46973T.</title>
        <authorList>
            <person name="Kusuya Y."/>
            <person name="Takahashi-Nakaguchi A."/>
            <person name="Takahashi H."/>
            <person name="Yaguchi T."/>
        </authorList>
    </citation>
    <scope>NUCLEOTIDE SEQUENCE</scope>
    <source>
        <strain evidence="3">IFM 46973</strain>
    </source>
</reference>